<evidence type="ECO:0000256" key="4">
    <source>
        <dbReference type="ARBA" id="ARBA00023163"/>
    </source>
</evidence>
<accession>A0A6A4RAR2</accession>
<dbReference type="Pfam" id="PF23174">
    <property type="entry name" value="bHLH_ILI"/>
    <property type="match status" value="1"/>
</dbReference>
<evidence type="ECO:0000256" key="3">
    <source>
        <dbReference type="ARBA" id="ARBA00023015"/>
    </source>
</evidence>
<gene>
    <name evidence="6" type="ORF">Lalb_Chr01g0022471</name>
</gene>
<dbReference type="InterPro" id="IPR044172">
    <property type="entry name" value="ILI2-like"/>
</dbReference>
<name>A0A6A4RAR2_LUPAL</name>
<reference evidence="7" key="1">
    <citation type="journal article" date="2020" name="Nat. Commun.">
        <title>Genome sequence of the cluster root forming white lupin.</title>
        <authorList>
            <person name="Hufnagel B."/>
            <person name="Marques A."/>
            <person name="Soriano A."/>
            <person name="Marques L."/>
            <person name="Divol F."/>
            <person name="Doumas P."/>
            <person name="Sallet E."/>
            <person name="Mancinotti D."/>
            <person name="Carrere S."/>
            <person name="Marande W."/>
            <person name="Arribat S."/>
            <person name="Keller J."/>
            <person name="Huneau C."/>
            <person name="Blein T."/>
            <person name="Aime D."/>
            <person name="Laguerre M."/>
            <person name="Taylor J."/>
            <person name="Schubert V."/>
            <person name="Nelson M."/>
            <person name="Geu-Flores F."/>
            <person name="Crespi M."/>
            <person name="Gallardo-Guerrero K."/>
            <person name="Delaux P.-M."/>
            <person name="Salse J."/>
            <person name="Berges H."/>
            <person name="Guyot R."/>
            <person name="Gouzy J."/>
            <person name="Peret B."/>
        </authorList>
    </citation>
    <scope>NUCLEOTIDE SEQUENCE [LARGE SCALE GENOMIC DNA]</scope>
    <source>
        <strain evidence="7">cv. Amiga</strain>
    </source>
</reference>
<comment type="caution">
    <text evidence="6">The sequence shown here is derived from an EMBL/GenBank/DDBJ whole genome shotgun (WGS) entry which is preliminary data.</text>
</comment>
<dbReference type="Proteomes" id="UP000447434">
    <property type="component" value="Chromosome 1"/>
</dbReference>
<evidence type="ECO:0000256" key="1">
    <source>
        <dbReference type="ARBA" id="ARBA00004123"/>
    </source>
</evidence>
<keyword evidence="7" id="KW-1185">Reference proteome</keyword>
<dbReference type="SUPFAM" id="SSF47459">
    <property type="entry name" value="HLH, helix-loop-helix DNA-binding domain"/>
    <property type="match status" value="1"/>
</dbReference>
<keyword evidence="5" id="KW-0539">Nucleus</keyword>
<evidence type="ECO:0000256" key="2">
    <source>
        <dbReference type="ARBA" id="ARBA00022604"/>
    </source>
</evidence>
<dbReference type="Gene3D" id="4.10.280.10">
    <property type="entry name" value="Helix-loop-helix DNA-binding domain"/>
    <property type="match status" value="1"/>
</dbReference>
<dbReference type="GO" id="GO:0006355">
    <property type="term" value="P:regulation of DNA-templated transcription"/>
    <property type="evidence" value="ECO:0007669"/>
    <property type="project" value="InterPro"/>
</dbReference>
<dbReference type="GO" id="GO:0005634">
    <property type="term" value="C:nucleus"/>
    <property type="evidence" value="ECO:0007669"/>
    <property type="project" value="UniProtKB-SubCell"/>
</dbReference>
<dbReference type="OrthoDB" id="668823at2759"/>
<comment type="subcellular location">
    <subcellularLocation>
        <location evidence="1">Nucleus</location>
    </subcellularLocation>
</comment>
<keyword evidence="3" id="KW-0805">Transcription regulation</keyword>
<proteinExistence type="predicted"/>
<dbReference type="InterPro" id="IPR011598">
    <property type="entry name" value="bHLH_dom"/>
</dbReference>
<dbReference type="InterPro" id="IPR036638">
    <property type="entry name" value="HLH_DNA-bd_sf"/>
</dbReference>
<dbReference type="GO" id="GO:0040008">
    <property type="term" value="P:regulation of growth"/>
    <property type="evidence" value="ECO:0007669"/>
    <property type="project" value="InterPro"/>
</dbReference>
<dbReference type="PANTHER" id="PTHR38546">
    <property type="entry name" value="DNA BINDING PROTEIN"/>
    <property type="match status" value="1"/>
</dbReference>
<organism evidence="6 7">
    <name type="scientific">Lupinus albus</name>
    <name type="common">White lupine</name>
    <name type="synonym">Lupinus termis</name>
    <dbReference type="NCBI Taxonomy" id="3870"/>
    <lineage>
        <taxon>Eukaryota</taxon>
        <taxon>Viridiplantae</taxon>
        <taxon>Streptophyta</taxon>
        <taxon>Embryophyta</taxon>
        <taxon>Tracheophyta</taxon>
        <taxon>Spermatophyta</taxon>
        <taxon>Magnoliopsida</taxon>
        <taxon>eudicotyledons</taxon>
        <taxon>Gunneridae</taxon>
        <taxon>Pentapetalae</taxon>
        <taxon>rosids</taxon>
        <taxon>fabids</taxon>
        <taxon>Fabales</taxon>
        <taxon>Fabaceae</taxon>
        <taxon>Papilionoideae</taxon>
        <taxon>50 kb inversion clade</taxon>
        <taxon>genistoids sensu lato</taxon>
        <taxon>core genistoids</taxon>
        <taxon>Genisteae</taxon>
        <taxon>Lupinus</taxon>
    </lineage>
</organism>
<dbReference type="PROSITE" id="PS50888">
    <property type="entry name" value="BHLH"/>
    <property type="match status" value="1"/>
</dbReference>
<dbReference type="GO" id="GO:0046983">
    <property type="term" value="F:protein dimerization activity"/>
    <property type="evidence" value="ECO:0007669"/>
    <property type="project" value="InterPro"/>
</dbReference>
<keyword evidence="4" id="KW-0804">Transcription</keyword>
<evidence type="ECO:0000256" key="5">
    <source>
        <dbReference type="ARBA" id="ARBA00023242"/>
    </source>
</evidence>
<evidence type="ECO:0000313" key="7">
    <source>
        <dbReference type="Proteomes" id="UP000447434"/>
    </source>
</evidence>
<sequence>MSGHRSSRGSKFTDQNEINELVSRLQVLLPQLNQRNNSRQSVSKILQETCSHIKNLQKEVEALSEKLTKLMDSMDISDIERRALEDFLQP</sequence>
<protein>
    <submittedName>
        <fullName evidence="6">Putative transcription factor bHLH family</fullName>
    </submittedName>
</protein>
<evidence type="ECO:0000313" key="6">
    <source>
        <dbReference type="EMBL" id="KAE9622172.1"/>
    </source>
</evidence>
<dbReference type="PANTHER" id="PTHR38546:SF3">
    <property type="entry name" value="DNA BINDING PROTEIN"/>
    <property type="match status" value="1"/>
</dbReference>
<dbReference type="EMBL" id="WOCE01000001">
    <property type="protein sequence ID" value="KAE9622172.1"/>
    <property type="molecule type" value="Genomic_DNA"/>
</dbReference>
<dbReference type="AlphaFoldDB" id="A0A6A4RAR2"/>
<keyword evidence="2" id="KW-0341">Growth regulation</keyword>
<dbReference type="InterPro" id="IPR044293">
    <property type="entry name" value="PRE"/>
</dbReference>